<dbReference type="Proteomes" id="UP000593562">
    <property type="component" value="Unassembled WGS sequence"/>
</dbReference>
<evidence type="ECO:0000313" key="4">
    <source>
        <dbReference type="Proteomes" id="UP000593562"/>
    </source>
</evidence>
<gene>
    <name evidence="3" type="ORF">HS088_TW14G00424</name>
</gene>
<sequence length="141" mass="15911">MAEVEFQESEVIFVQDRHDCRKTTRCDVQEDDANHYFSVFTKHNLCKPSGAKKNDDNNNKSKKKSISSSVPVSIPDTALQFTYGDENEAEDDGELVPPHVIVGRRIAREMAFSVCTLKGRDLSRVRNSILRMTGFLEAETA</sequence>
<reference evidence="3 4" key="1">
    <citation type="journal article" date="2020" name="Nat. Commun.">
        <title>Genome of Tripterygium wilfordii and identification of cytochrome P450 involved in triptolide biosynthesis.</title>
        <authorList>
            <person name="Tu L."/>
            <person name="Su P."/>
            <person name="Zhang Z."/>
            <person name="Gao L."/>
            <person name="Wang J."/>
            <person name="Hu T."/>
            <person name="Zhou J."/>
            <person name="Zhang Y."/>
            <person name="Zhao Y."/>
            <person name="Liu Y."/>
            <person name="Song Y."/>
            <person name="Tong Y."/>
            <person name="Lu Y."/>
            <person name="Yang J."/>
            <person name="Xu C."/>
            <person name="Jia M."/>
            <person name="Peters R.J."/>
            <person name="Huang L."/>
            <person name="Gao W."/>
        </authorList>
    </citation>
    <scope>NUCLEOTIDE SEQUENCE [LARGE SCALE GENOMIC DNA]</scope>
    <source>
        <strain evidence="4">cv. XIE 37</strain>
        <tissue evidence="3">Leaf</tissue>
    </source>
</reference>
<dbReference type="OrthoDB" id="672058at2759"/>
<evidence type="ECO:0000256" key="1">
    <source>
        <dbReference type="ARBA" id="ARBA00034773"/>
    </source>
</evidence>
<dbReference type="InParanoid" id="A0A7J7CQ98"/>
<evidence type="ECO:0000256" key="2">
    <source>
        <dbReference type="SAM" id="MobiDB-lite"/>
    </source>
</evidence>
<feature type="region of interest" description="Disordered" evidence="2">
    <location>
        <begin position="45"/>
        <end position="71"/>
    </location>
</feature>
<keyword evidence="4" id="KW-1185">Reference proteome</keyword>
<evidence type="ECO:0008006" key="5">
    <source>
        <dbReference type="Google" id="ProtNLM"/>
    </source>
</evidence>
<accession>A0A7J7CQ98</accession>
<dbReference type="GO" id="GO:0010150">
    <property type="term" value="P:leaf senescence"/>
    <property type="evidence" value="ECO:0007669"/>
    <property type="project" value="UniProtKB-ARBA"/>
</dbReference>
<name>A0A7J7CQ98_TRIWF</name>
<protein>
    <recommendedName>
        <fullName evidence="5">Senescence regulator</fullName>
    </recommendedName>
</protein>
<dbReference type="EMBL" id="JAAARO010000014">
    <property type="protein sequence ID" value="KAF5736285.1"/>
    <property type="molecule type" value="Genomic_DNA"/>
</dbReference>
<dbReference type="PANTHER" id="PTHR33083">
    <property type="entry name" value="EXPRESSED PROTEIN"/>
    <property type="match status" value="1"/>
</dbReference>
<comment type="caution">
    <text evidence="3">The sequence shown here is derived from an EMBL/GenBank/DDBJ whole genome shotgun (WGS) entry which is preliminary data.</text>
</comment>
<dbReference type="InterPro" id="IPR007608">
    <property type="entry name" value="Senescence_reg_S40"/>
</dbReference>
<dbReference type="AlphaFoldDB" id="A0A7J7CQ98"/>
<comment type="similarity">
    <text evidence="1">Belongs to the senescence regulator S40 family.</text>
</comment>
<dbReference type="Pfam" id="PF04520">
    <property type="entry name" value="Senescence_reg"/>
    <property type="match status" value="1"/>
</dbReference>
<dbReference type="FunCoup" id="A0A7J7CQ98">
    <property type="interactions" value="235"/>
</dbReference>
<proteinExistence type="inferred from homology"/>
<evidence type="ECO:0000313" key="3">
    <source>
        <dbReference type="EMBL" id="KAF5736285.1"/>
    </source>
</evidence>
<dbReference type="PANTHER" id="PTHR33083:SF49">
    <property type="entry name" value="SENESCENCE REGULATOR"/>
    <property type="match status" value="1"/>
</dbReference>
<organism evidence="3 4">
    <name type="scientific">Tripterygium wilfordii</name>
    <name type="common">Thunder God vine</name>
    <dbReference type="NCBI Taxonomy" id="458696"/>
    <lineage>
        <taxon>Eukaryota</taxon>
        <taxon>Viridiplantae</taxon>
        <taxon>Streptophyta</taxon>
        <taxon>Embryophyta</taxon>
        <taxon>Tracheophyta</taxon>
        <taxon>Spermatophyta</taxon>
        <taxon>Magnoliopsida</taxon>
        <taxon>eudicotyledons</taxon>
        <taxon>Gunneridae</taxon>
        <taxon>Pentapetalae</taxon>
        <taxon>rosids</taxon>
        <taxon>fabids</taxon>
        <taxon>Celastrales</taxon>
        <taxon>Celastraceae</taxon>
        <taxon>Tripterygium</taxon>
    </lineage>
</organism>